<dbReference type="AlphaFoldDB" id="A0A840CXE1"/>
<comment type="caution">
    <text evidence="1">The sequence shown here is derived from an EMBL/GenBank/DDBJ whole genome shotgun (WGS) entry which is preliminary data.</text>
</comment>
<reference evidence="1 2" key="1">
    <citation type="submission" date="2020-08" db="EMBL/GenBank/DDBJ databases">
        <title>Genomic Encyclopedia of Type Strains, Phase IV (KMG-IV): sequencing the most valuable type-strain genomes for metagenomic binning, comparative biology and taxonomic classification.</title>
        <authorList>
            <person name="Goeker M."/>
        </authorList>
    </citation>
    <scope>NUCLEOTIDE SEQUENCE [LARGE SCALE GENOMIC DNA]</scope>
    <source>
        <strain evidence="1 2">DSM 104969</strain>
    </source>
</reference>
<accession>A0A840CXE1</accession>
<sequence>MEKESTFSTPQQVLKNIEFELQTLAEYMKMSQG</sequence>
<proteinExistence type="predicted"/>
<evidence type="ECO:0000313" key="2">
    <source>
        <dbReference type="Proteomes" id="UP000555103"/>
    </source>
</evidence>
<dbReference type="EMBL" id="JACIEP010000014">
    <property type="protein sequence ID" value="MBB4037435.1"/>
    <property type="molecule type" value="Genomic_DNA"/>
</dbReference>
<gene>
    <name evidence="1" type="ORF">GGR21_003352</name>
</gene>
<evidence type="ECO:0000313" key="1">
    <source>
        <dbReference type="EMBL" id="MBB4037435.1"/>
    </source>
</evidence>
<organism evidence="1 2">
    <name type="scientific">Dysgonomonas hofstadii</name>
    <dbReference type="NCBI Taxonomy" id="637886"/>
    <lineage>
        <taxon>Bacteria</taxon>
        <taxon>Pseudomonadati</taxon>
        <taxon>Bacteroidota</taxon>
        <taxon>Bacteroidia</taxon>
        <taxon>Bacteroidales</taxon>
        <taxon>Dysgonomonadaceae</taxon>
        <taxon>Dysgonomonas</taxon>
    </lineage>
</organism>
<keyword evidence="2" id="KW-1185">Reference proteome</keyword>
<name>A0A840CXE1_9BACT</name>
<dbReference type="Proteomes" id="UP000555103">
    <property type="component" value="Unassembled WGS sequence"/>
</dbReference>
<protein>
    <submittedName>
        <fullName evidence="1">Uncharacterized protein</fullName>
    </submittedName>
</protein>